<dbReference type="EMBL" id="KV784360">
    <property type="protein sequence ID" value="OEU14966.1"/>
    <property type="molecule type" value="Genomic_DNA"/>
</dbReference>
<organism evidence="2 3">
    <name type="scientific">Fragilariopsis cylindrus CCMP1102</name>
    <dbReference type="NCBI Taxonomy" id="635003"/>
    <lineage>
        <taxon>Eukaryota</taxon>
        <taxon>Sar</taxon>
        <taxon>Stramenopiles</taxon>
        <taxon>Ochrophyta</taxon>
        <taxon>Bacillariophyta</taxon>
        <taxon>Bacillariophyceae</taxon>
        <taxon>Bacillariophycidae</taxon>
        <taxon>Bacillariales</taxon>
        <taxon>Bacillariaceae</taxon>
        <taxon>Fragilariopsis</taxon>
    </lineage>
</organism>
<dbReference type="Proteomes" id="UP000095751">
    <property type="component" value="Unassembled WGS sequence"/>
</dbReference>
<feature type="compositionally biased region" description="Polar residues" evidence="1">
    <location>
        <begin position="363"/>
        <end position="374"/>
    </location>
</feature>
<sequence length="1620" mass="184154">MDISALNDVLNSPADEVDEGSLVSILKLKFGSECDEKIINNILLGLFNTAKEDDSDDNHKHLAPLLSLPIPFNILFSVKQEENMEIQSGHVGIMFYSTSKLVGLRPEYDQLKNKIDTSGNRKYILKEYKRMRRLISFYSDLFIQLSMDYKKNEYPYQLIKDGNGKEQLCFSLEDYVSKSDAFTAWIIDINDIASSLLCTHDPSFSTCIEYKDYFGGVSHFIKLGGEKSRVESRNNSDASKDHDHDKFYDALTFEDDNIHNNGAPETTTEQHHLSLSLKETNPNVVLLPVFIPEDQERESSSKYSLTFKKLWSYLKSSTLSLSSSLSSPTTLYTRKRRIDEKRRNDSDDPTSNKKRRIEDGFTDNKNVTQDSVISENDGDDDIDFGSHNDDSQSENSTTNDGGGNKLDDPNNCTLDYVHDDFGMLCHAYRPSMADIKGITNAAELTEWTAGRKNTVVGTAINSIKEAMRTASEALVNCFDDKICSLDKDNKLCYVNRPEGYEKLEIEQHTIEDANGIYLGDVITVNGYFLDKILLEKITEQLNSIPMHDYGEVLGSNKGTKFKRLFGYYSNKKHTCYGYRNDKILIEALPMQPFLQIILDVMNEKLLEPIYEMLKSKHVHVFNHTMEDIQIMISKDGSGFGLHTDASNTTCRAHEDTIKCKDPKIPYVSEMVVATMVLVVDEFNMIVVDKDLSTQLEYTDSKDSKTKSLETIEMKGILFHAQYMNLQATSFHRITNKGKWQVGWRRVVFSARLSTENSTATNNKPIKRYKNCLNGMLNDKKTKIIEVENDTVSNDGEEKKIITKENINSSKSKMYFDYVKSSLLHTDSPSMLLIERPTLLVKCDHDWLRSQQCYMLLVEAGRALRFTDNKNSENNVCYFNGGYSIGQHYNSSTIRNNFDLSAGDGRATTGVFHKKFERLQVLALHTQYRNQMDIDYAVGVFQAREKIDGNANDFINNHSGYETGSGMFLRVGPRGGSYCNPAAFNNNDNAGSCVRNTANACRPCTELQKAVDKYTVLHLFIPLQWVLDRIKRPHIKESTDQLLYIGPVVGSTYYMLDPDRANPTPNYFIKDNLNYGSWSTTRNMVFEFVPVFNSTNKITDRITENISKMNDPNNDFIYNSEPIVKEIPRDDLDLSTEAHVKDRAPKAVTKEWLSQVLNDPTEETNELSLISNIPEAISQMIYNTVGSFCRVLDISSTGNGLAYIPIKSLSMVNGMYGIPSCIQNTPHYIRMERQTITNDSSLVYMFLALIIVRTTGKPILFSLFNEFIEEKKKESPLQSKQNVHLKKHKFALPSTEDDFILFLEFLQDISNEESTIKTYVSVLYDGCLLSCSKGTIRAYQLFLSNTKNALSQWITEKAPARMFVEKGMQYDFCVASLRDILVKHGNNEETGSTQDQREKQRFLAAVIIADFDELYIDAFSKTATSSTVAGGPYLVHGLNLCYNVSTTSKVEIKARLDEIHKKFTASLLKLSRHVLAAMGLEQSNKMILVSINKRPFSVVDTEHILCKLVIPTRLTGCGYLGTKQIKLHIRDYEFPLGLDTEQLHPFSVVAKLSLQSFFHPDTVIANKMVSHTTRFPISKQWCEDKSWKNAVTDLLERFPKHPIVDLFNELELSQHIEWSDT</sequence>
<dbReference type="KEGG" id="fcy:FRACYDRAFT_241525"/>
<evidence type="ECO:0000313" key="2">
    <source>
        <dbReference type="EMBL" id="OEU14966.1"/>
    </source>
</evidence>
<feature type="region of interest" description="Disordered" evidence="1">
    <location>
        <begin position="321"/>
        <end position="406"/>
    </location>
</feature>
<gene>
    <name evidence="2" type="ORF">FRACYDRAFT_241525</name>
</gene>
<feature type="compositionally biased region" description="Low complexity" evidence="1">
    <location>
        <begin position="321"/>
        <end position="331"/>
    </location>
</feature>
<feature type="compositionally biased region" description="Basic and acidic residues" evidence="1">
    <location>
        <begin position="337"/>
        <end position="346"/>
    </location>
</feature>
<reference evidence="2 3" key="1">
    <citation type="submission" date="2016-09" db="EMBL/GenBank/DDBJ databases">
        <title>Extensive genetic diversity and differential bi-allelic expression allows diatom success in the polar Southern Ocean.</title>
        <authorList>
            <consortium name="DOE Joint Genome Institute"/>
            <person name="Mock T."/>
            <person name="Otillar R.P."/>
            <person name="Strauss J."/>
            <person name="Dupont C."/>
            <person name="Frickenhaus S."/>
            <person name="Maumus F."/>
            <person name="Mcmullan M."/>
            <person name="Sanges R."/>
            <person name="Schmutz J."/>
            <person name="Toseland A."/>
            <person name="Valas R."/>
            <person name="Veluchamy A."/>
            <person name="Ward B.J."/>
            <person name="Allen A."/>
            <person name="Barry K."/>
            <person name="Falciatore A."/>
            <person name="Ferrante M."/>
            <person name="Fortunato A.E."/>
            <person name="Gloeckner G."/>
            <person name="Gruber A."/>
            <person name="Hipkin R."/>
            <person name="Janech M."/>
            <person name="Kroth P."/>
            <person name="Leese F."/>
            <person name="Lindquist E."/>
            <person name="Lyon B.R."/>
            <person name="Martin J."/>
            <person name="Mayer C."/>
            <person name="Parker M."/>
            <person name="Quesneville H."/>
            <person name="Raymond J."/>
            <person name="Uhlig C."/>
            <person name="Valentin K.U."/>
            <person name="Worden A.Z."/>
            <person name="Armbrust E.V."/>
            <person name="Bowler C."/>
            <person name="Green B."/>
            <person name="Moulton V."/>
            <person name="Van Oosterhout C."/>
            <person name="Grigoriev I."/>
        </authorList>
    </citation>
    <scope>NUCLEOTIDE SEQUENCE [LARGE SCALE GENOMIC DNA]</scope>
    <source>
        <strain evidence="2 3">CCMP1102</strain>
    </source>
</reference>
<keyword evidence="3" id="KW-1185">Reference proteome</keyword>
<evidence type="ECO:0000256" key="1">
    <source>
        <dbReference type="SAM" id="MobiDB-lite"/>
    </source>
</evidence>
<proteinExistence type="predicted"/>
<name>A0A1E7F9Z3_9STRA</name>
<accession>A0A1E7F9Z3</accession>
<evidence type="ECO:0000313" key="3">
    <source>
        <dbReference type="Proteomes" id="UP000095751"/>
    </source>
</evidence>
<protein>
    <submittedName>
        <fullName evidence="2">Uncharacterized protein</fullName>
    </submittedName>
</protein>
<dbReference type="InParanoid" id="A0A1E7F9Z3"/>